<dbReference type="EC" id="2.4.99.12" evidence="2 7"/>
<keyword evidence="7" id="KW-1003">Cell membrane</keyword>
<dbReference type="Pfam" id="PF04413">
    <property type="entry name" value="Glycos_transf_N"/>
    <property type="match status" value="1"/>
</dbReference>
<dbReference type="NCBIfam" id="NF004388">
    <property type="entry name" value="PRK05749.1-4"/>
    <property type="match status" value="1"/>
</dbReference>
<dbReference type="SUPFAM" id="SSF53756">
    <property type="entry name" value="UDP-Glycosyltransferase/glycogen phosphorylase"/>
    <property type="match status" value="1"/>
</dbReference>
<evidence type="ECO:0000256" key="3">
    <source>
        <dbReference type="ARBA" id="ARBA00019077"/>
    </source>
</evidence>
<dbReference type="GO" id="GO:0016740">
    <property type="term" value="F:transferase activity"/>
    <property type="evidence" value="ECO:0007669"/>
    <property type="project" value="UniProtKB-KW"/>
</dbReference>
<dbReference type="Gene3D" id="3.40.50.2000">
    <property type="entry name" value="Glycogen Phosphorylase B"/>
    <property type="match status" value="1"/>
</dbReference>
<organism evidence="9 10">
    <name type="scientific">Ferrimonas gelatinilytica</name>
    <dbReference type="NCBI Taxonomy" id="1255257"/>
    <lineage>
        <taxon>Bacteria</taxon>
        <taxon>Pseudomonadati</taxon>
        <taxon>Pseudomonadota</taxon>
        <taxon>Gammaproteobacteria</taxon>
        <taxon>Alteromonadales</taxon>
        <taxon>Ferrimonadaceae</taxon>
        <taxon>Ferrimonas</taxon>
    </lineage>
</organism>
<comment type="pathway">
    <text evidence="1 7">Bacterial outer membrane biogenesis; LPS core biosynthesis.</text>
</comment>
<accession>A0ABP9SAD1</accession>
<evidence type="ECO:0000256" key="2">
    <source>
        <dbReference type="ARBA" id="ARBA00012621"/>
    </source>
</evidence>
<evidence type="ECO:0000256" key="1">
    <source>
        <dbReference type="ARBA" id="ARBA00004713"/>
    </source>
</evidence>
<comment type="similarity">
    <text evidence="7">Belongs to the glycosyltransferase group 1 family.</text>
</comment>
<evidence type="ECO:0000259" key="8">
    <source>
        <dbReference type="Pfam" id="PF04413"/>
    </source>
</evidence>
<dbReference type="InterPro" id="IPR007507">
    <property type="entry name" value="Glycos_transf_N"/>
</dbReference>
<gene>
    <name evidence="9" type="primary">waaA</name>
    <name evidence="9" type="ORF">GCM10025772_22950</name>
</gene>
<dbReference type="InterPro" id="IPR039901">
    <property type="entry name" value="Kdotransferase"/>
</dbReference>
<dbReference type="EMBL" id="BAABLF010000014">
    <property type="protein sequence ID" value="GAA5192848.1"/>
    <property type="molecule type" value="Genomic_DNA"/>
</dbReference>
<name>A0ABP9SAD1_9GAMM</name>
<evidence type="ECO:0000256" key="4">
    <source>
        <dbReference type="ARBA" id="ARBA00022679"/>
    </source>
</evidence>
<comment type="caution">
    <text evidence="9">The sequence shown here is derived from an EMBL/GenBank/DDBJ whole genome shotgun (WGS) entry which is preliminary data.</text>
</comment>
<sequence>MNRFVYSLLLTLLLPLVLLYLLWRSRKEPGYRQRLTERFGLTRPARSGGILVHCASVGETLAAMPLIRALQARYPQKTLTVTSTTPTGSAQVRKQLGDSVQHCYLPLDLPGPCKRFLRALQPELVILVETELWPNLIHVSKRQGSKVMVTNARLSARSAEGYQRWPRLVRPMLSELDAVAMQNEIDAERMVSLGLDPAKLRVCGSLKFDLQIPADAEQQLAAQRHDYLGERSVWCAGSTHPGEFEQALDAHRQLLTTHPDLLLILVPRHPEQFDHAFELSQQAGFKVVRRSDQGQVDQSVQVLIGDTMGELLTLYGFSDACLVGGSLIPRGGHNPLEPAALSKPVIMGTHYFNFAEIGDSLRQADAMLVVNNGDELAQQLEQLLSLRSEARAMGKRGLRVVEINRGATQRQQAVAEQLLGAA</sequence>
<protein>
    <recommendedName>
        <fullName evidence="3 7">3-deoxy-D-manno-octulosonic acid transferase</fullName>
        <shortName evidence="7">Kdo transferase</shortName>
        <ecNumber evidence="2 7">2.4.99.12</ecNumber>
    </recommendedName>
    <alternativeName>
        <fullName evidence="5 7">Lipid IV(A) 3-deoxy-D-manno-octulosonic acid transferase</fullName>
    </alternativeName>
</protein>
<dbReference type="PANTHER" id="PTHR42755">
    <property type="entry name" value="3-DEOXY-MANNO-OCTULOSONATE CYTIDYLYLTRANSFERASE"/>
    <property type="match status" value="1"/>
</dbReference>
<feature type="domain" description="3-deoxy-D-manno-octulosonic-acid transferase N-terminal" evidence="8">
    <location>
        <begin position="33"/>
        <end position="209"/>
    </location>
</feature>
<comment type="subcellular location">
    <subcellularLocation>
        <location evidence="7">Cell membrane</location>
    </subcellularLocation>
</comment>
<dbReference type="Proteomes" id="UP001501600">
    <property type="component" value="Unassembled WGS sequence"/>
</dbReference>
<proteinExistence type="inferred from homology"/>
<evidence type="ECO:0000256" key="7">
    <source>
        <dbReference type="RuleBase" id="RU365103"/>
    </source>
</evidence>
<comment type="catalytic activity">
    <reaction evidence="6 7">
        <text>lipid IVA (E. coli) + CMP-3-deoxy-beta-D-manno-octulosonate = alpha-Kdo-(2-&gt;6)-lipid IVA (E. coli) + CMP + H(+)</text>
        <dbReference type="Rhea" id="RHEA:28066"/>
        <dbReference type="ChEBI" id="CHEBI:15378"/>
        <dbReference type="ChEBI" id="CHEBI:58603"/>
        <dbReference type="ChEBI" id="CHEBI:60364"/>
        <dbReference type="ChEBI" id="CHEBI:60377"/>
        <dbReference type="ChEBI" id="CHEBI:85987"/>
        <dbReference type="EC" id="2.4.99.12"/>
    </reaction>
</comment>
<dbReference type="Gene3D" id="3.40.50.11720">
    <property type="entry name" value="3-Deoxy-D-manno-octulosonic-acid transferase, N-terminal domain"/>
    <property type="match status" value="1"/>
</dbReference>
<evidence type="ECO:0000313" key="9">
    <source>
        <dbReference type="EMBL" id="GAA5192848.1"/>
    </source>
</evidence>
<comment type="function">
    <text evidence="7">Involved in lipopolysaccharide (LPS) biosynthesis. Catalyzes the transfer of 3-deoxy-D-manno-octulosonate (Kdo) residue(s) from CMP-Kdo to lipid IV(A), the tetraacyldisaccharide-1,4'-bisphosphate precursor of lipid A.</text>
</comment>
<evidence type="ECO:0000256" key="5">
    <source>
        <dbReference type="ARBA" id="ARBA00031445"/>
    </source>
</evidence>
<dbReference type="PANTHER" id="PTHR42755:SF1">
    <property type="entry name" value="3-DEOXY-D-MANNO-OCTULOSONIC ACID TRANSFERASE, MITOCHONDRIAL-RELATED"/>
    <property type="match status" value="1"/>
</dbReference>
<evidence type="ECO:0000313" key="10">
    <source>
        <dbReference type="Proteomes" id="UP001501600"/>
    </source>
</evidence>
<keyword evidence="7" id="KW-0448">Lipopolysaccharide biosynthesis</keyword>
<evidence type="ECO:0000256" key="6">
    <source>
        <dbReference type="ARBA" id="ARBA00049183"/>
    </source>
</evidence>
<keyword evidence="4 7" id="KW-0808">Transferase</keyword>
<dbReference type="RefSeq" id="WP_345317204.1">
    <property type="nucleotide sequence ID" value="NZ_BAABLF010000014.1"/>
</dbReference>
<reference evidence="10" key="1">
    <citation type="journal article" date="2019" name="Int. J. Syst. Evol. Microbiol.">
        <title>The Global Catalogue of Microorganisms (GCM) 10K type strain sequencing project: providing services to taxonomists for standard genome sequencing and annotation.</title>
        <authorList>
            <consortium name="The Broad Institute Genomics Platform"/>
            <consortium name="The Broad Institute Genome Sequencing Center for Infectious Disease"/>
            <person name="Wu L."/>
            <person name="Ma J."/>
        </authorList>
    </citation>
    <scope>NUCLEOTIDE SEQUENCE [LARGE SCALE GENOMIC DNA]</scope>
    <source>
        <strain evidence="10">JCM 18720</strain>
    </source>
</reference>
<keyword evidence="10" id="KW-1185">Reference proteome</keyword>
<keyword evidence="7" id="KW-0472">Membrane</keyword>
<dbReference type="InterPro" id="IPR038107">
    <property type="entry name" value="Glycos_transf_N_sf"/>
</dbReference>